<dbReference type="GO" id="GO:0015344">
    <property type="term" value="F:siderophore uptake transmembrane transporter activity"/>
    <property type="evidence" value="ECO:0007669"/>
    <property type="project" value="TreeGrafter"/>
</dbReference>
<keyword evidence="16" id="KW-1185">Reference proteome</keyword>
<evidence type="ECO:0000256" key="1">
    <source>
        <dbReference type="ARBA" id="ARBA00004571"/>
    </source>
</evidence>
<dbReference type="Gene3D" id="2.40.170.20">
    <property type="entry name" value="TonB-dependent receptor, beta-barrel domain"/>
    <property type="match status" value="1"/>
</dbReference>
<dbReference type="Pfam" id="PF00593">
    <property type="entry name" value="TonB_dep_Rec_b-barrel"/>
    <property type="match status" value="1"/>
</dbReference>
<evidence type="ECO:0000256" key="8">
    <source>
        <dbReference type="ARBA" id="ARBA00023170"/>
    </source>
</evidence>
<dbReference type="PANTHER" id="PTHR30069">
    <property type="entry name" value="TONB-DEPENDENT OUTER MEMBRANE RECEPTOR"/>
    <property type="match status" value="1"/>
</dbReference>
<dbReference type="FunFam" id="2.170.130.10:FF:000008">
    <property type="entry name" value="SusC/RagA family TonB-linked outer membrane protein"/>
    <property type="match status" value="1"/>
</dbReference>
<dbReference type="GO" id="GO:0044718">
    <property type="term" value="P:siderophore transmembrane transport"/>
    <property type="evidence" value="ECO:0007669"/>
    <property type="project" value="TreeGrafter"/>
</dbReference>
<dbReference type="InterPro" id="IPR023997">
    <property type="entry name" value="TonB-dep_OMP_SusC/RagA_CS"/>
</dbReference>
<feature type="chain" id="PRO_5012214614" evidence="12">
    <location>
        <begin position="20"/>
        <end position="1013"/>
    </location>
</feature>
<dbReference type="Pfam" id="PF13715">
    <property type="entry name" value="CarbopepD_reg_2"/>
    <property type="match status" value="1"/>
</dbReference>
<dbReference type="InterPro" id="IPR036942">
    <property type="entry name" value="Beta-barrel_TonB_sf"/>
</dbReference>
<dbReference type="GO" id="GO:0009279">
    <property type="term" value="C:cell outer membrane"/>
    <property type="evidence" value="ECO:0007669"/>
    <property type="project" value="UniProtKB-SubCell"/>
</dbReference>
<keyword evidence="7 10" id="KW-0472">Membrane</keyword>
<feature type="signal peptide" evidence="12">
    <location>
        <begin position="1"/>
        <end position="19"/>
    </location>
</feature>
<name>A0A1Y1CTL3_9BACT</name>
<dbReference type="Proteomes" id="UP000218267">
    <property type="component" value="Chromosome"/>
</dbReference>
<gene>
    <name evidence="15" type="ORF">ALGA_4311</name>
</gene>
<keyword evidence="9 10" id="KW-0998">Cell outer membrane</keyword>
<feature type="domain" description="TonB-dependent receptor-like beta-barrel" evidence="13">
    <location>
        <begin position="420"/>
        <end position="759"/>
    </location>
</feature>
<dbReference type="Gene3D" id="2.60.40.1120">
    <property type="entry name" value="Carboxypeptidase-like, regulatory domain"/>
    <property type="match status" value="1"/>
</dbReference>
<comment type="similarity">
    <text evidence="10 11">Belongs to the TonB-dependent receptor family.</text>
</comment>
<comment type="subcellular location">
    <subcellularLocation>
        <location evidence="1 10">Cell outer membrane</location>
        <topology evidence="1 10">Multi-pass membrane protein</topology>
    </subcellularLocation>
</comment>
<keyword evidence="8" id="KW-0675">Receptor</keyword>
<evidence type="ECO:0000313" key="15">
    <source>
        <dbReference type="EMBL" id="BAX82601.1"/>
    </source>
</evidence>
<evidence type="ECO:0000256" key="2">
    <source>
        <dbReference type="ARBA" id="ARBA00022448"/>
    </source>
</evidence>
<dbReference type="InterPro" id="IPR008969">
    <property type="entry name" value="CarboxyPept-like_regulatory"/>
</dbReference>
<evidence type="ECO:0000259" key="13">
    <source>
        <dbReference type="Pfam" id="PF00593"/>
    </source>
</evidence>
<evidence type="ECO:0000313" key="16">
    <source>
        <dbReference type="Proteomes" id="UP000218267"/>
    </source>
</evidence>
<evidence type="ECO:0000256" key="11">
    <source>
        <dbReference type="RuleBase" id="RU003357"/>
    </source>
</evidence>
<dbReference type="InterPro" id="IPR023996">
    <property type="entry name" value="TonB-dep_OMP_SusC/RagA"/>
</dbReference>
<dbReference type="NCBIfam" id="TIGR04057">
    <property type="entry name" value="SusC_RagA_signa"/>
    <property type="match status" value="1"/>
</dbReference>
<dbReference type="Pfam" id="PF07715">
    <property type="entry name" value="Plug"/>
    <property type="match status" value="1"/>
</dbReference>
<proteinExistence type="inferred from homology"/>
<protein>
    <submittedName>
        <fullName evidence="15">SusC/RagA family TonB-linked outer membrane protein</fullName>
    </submittedName>
</protein>
<dbReference type="Gene3D" id="2.170.130.10">
    <property type="entry name" value="TonB-dependent receptor, plug domain"/>
    <property type="match status" value="1"/>
</dbReference>
<reference evidence="16" key="2">
    <citation type="journal article" date="2020" name="Antonie Van Leeuwenhoek">
        <title>Labilibaculum antarcticum sp. nov., a novel facultative anaerobic, psychrotorelant bacterium isolated from marine sediment of Antarctica.</title>
        <authorList>
            <person name="Watanabe M."/>
            <person name="Kojima H."/>
            <person name="Fukui M."/>
        </authorList>
    </citation>
    <scope>NUCLEOTIDE SEQUENCE [LARGE SCALE GENOMIC DNA]</scope>
    <source>
        <strain evidence="16">SPP2</strain>
    </source>
</reference>
<keyword evidence="5 12" id="KW-0732">Signal</keyword>
<dbReference type="KEGG" id="mbas:ALGA_4311"/>
<organism evidence="15 16">
    <name type="scientific">Labilibaculum antarcticum</name>
    <dbReference type="NCBI Taxonomy" id="1717717"/>
    <lineage>
        <taxon>Bacteria</taxon>
        <taxon>Pseudomonadati</taxon>
        <taxon>Bacteroidota</taxon>
        <taxon>Bacteroidia</taxon>
        <taxon>Marinilabiliales</taxon>
        <taxon>Marinifilaceae</taxon>
        <taxon>Labilibaculum</taxon>
    </lineage>
</organism>
<dbReference type="NCBIfam" id="TIGR04056">
    <property type="entry name" value="OMP_RagA_SusC"/>
    <property type="match status" value="1"/>
</dbReference>
<evidence type="ECO:0000256" key="6">
    <source>
        <dbReference type="ARBA" id="ARBA00023077"/>
    </source>
</evidence>
<dbReference type="OrthoDB" id="1109428at2"/>
<dbReference type="EMBL" id="AP018042">
    <property type="protein sequence ID" value="BAX82601.1"/>
    <property type="molecule type" value="Genomic_DNA"/>
</dbReference>
<feature type="domain" description="TonB-dependent receptor plug" evidence="14">
    <location>
        <begin position="113"/>
        <end position="218"/>
    </location>
</feature>
<evidence type="ECO:0000256" key="4">
    <source>
        <dbReference type="ARBA" id="ARBA00022692"/>
    </source>
</evidence>
<evidence type="ECO:0000256" key="3">
    <source>
        <dbReference type="ARBA" id="ARBA00022452"/>
    </source>
</evidence>
<evidence type="ECO:0000256" key="7">
    <source>
        <dbReference type="ARBA" id="ARBA00023136"/>
    </source>
</evidence>
<evidence type="ECO:0000256" key="12">
    <source>
        <dbReference type="SAM" id="SignalP"/>
    </source>
</evidence>
<dbReference type="InterPro" id="IPR012910">
    <property type="entry name" value="Plug_dom"/>
</dbReference>
<evidence type="ECO:0000256" key="5">
    <source>
        <dbReference type="ARBA" id="ARBA00022729"/>
    </source>
</evidence>
<dbReference type="InterPro" id="IPR039426">
    <property type="entry name" value="TonB-dep_rcpt-like"/>
</dbReference>
<evidence type="ECO:0000259" key="14">
    <source>
        <dbReference type="Pfam" id="PF07715"/>
    </source>
</evidence>
<keyword evidence="4 10" id="KW-0812">Transmembrane</keyword>
<reference evidence="15 16" key="1">
    <citation type="journal article" date="2018" name="Mar. Genomics">
        <title>Complete genome sequence of Marinifilaceae bacterium strain SPP2, isolated from the Antarctic marine sediment.</title>
        <authorList>
            <person name="Watanabe M."/>
            <person name="Kojima H."/>
            <person name="Fukui M."/>
        </authorList>
    </citation>
    <scope>NUCLEOTIDE SEQUENCE [LARGE SCALE GENOMIC DNA]</scope>
    <source>
        <strain evidence="15 16">SPP2</strain>
    </source>
</reference>
<sequence>MKKTVLFLFLAFFCMTTFAQRHAVTGVVSSAEDGTPMPFASVVVKGTTIGTSTDFDGNYSIEVDEDDVLVFSMVGFSTQEFIVGIQEVINVVMITDSMGLDEVVVIGYGVQKKSSVTGAISSVKAEDIQKMPIQRAEQALQGQVAGVQVTMDSGQPGANLSVNIRGIGTTGNSQPLYIIDGNPVGDISYLASTDIGSMEVLKDASASAIYGARGANGVVIITTKQGTQGAAKLSYDGYYGIQNASRQMDVLKAQDYAMIINESLLNAGKDSSSPDWIQDSEMAGIGSGTDWQKEIFRKNAPIQSHTLSLSGGNEKILYSTALSYFSQEGIVSEDKSSYERVNFRVKGDYTSYDKKLKVGTSMVYSHYTSQGVDPNNVYNSPLAQAINIDPIAVVKDENGEFGRPIRNMQEIVNPIAAMYYLNDEYKTDKIVGNIYAEYKVVDHVKIKTSLGIDYAYQWQDVYTPIYELSTITKNDKTKVSKTMKNWYSTNWETTINYNNTFGEHEIDVIAGTTAMTSNYENLSGSGSELIIGGLDYAYIDNVGNIESKSSGGTFDSNSLLSLFGRANYSFKDRYMASITVRRDGSSRFGPNDRYAIFPSVSAGWIMSEEDFIKDKLGPVTFLKVRASWGQNGNENIGNFRYLSSIANNHNYNFNAGTVVNGSSPSKIANPDLKWETSEQTDIGLDIRLGSNFYMNMDYYDKRTKDLLIDAPIPGYIGNSAPTVNGGTVQNTGFEALLGYNGHSNDFSYGGTINFSANKNEMTKINNDEGIIYGDVNIGPSGMKNLTIAKEGEPIGYFWGWETNGIYQNQAQVSADGSHQPNATPGDLIYVDQNKDGVMDDADRINLGDPHPDFTVGLNLNFAYKNFDLSMFWYGVFGNQIVDATRRYDLPNANYQTSVLDRWTGEGSSNSTPKVSWSDTNNNRGNFSDYMVEDADYLRLKNLQIGYSLPKLVLDKLHLEKFRIYVSGDNLLTFTEYSGLEPEIGNNGNVFYTGIDQGIYPQARVFSIGANITF</sequence>
<evidence type="ECO:0000256" key="10">
    <source>
        <dbReference type="PROSITE-ProRule" id="PRU01360"/>
    </source>
</evidence>
<keyword evidence="3 10" id="KW-1134">Transmembrane beta strand</keyword>
<keyword evidence="2 10" id="KW-0813">Transport</keyword>
<dbReference type="SUPFAM" id="SSF49464">
    <property type="entry name" value="Carboxypeptidase regulatory domain-like"/>
    <property type="match status" value="1"/>
</dbReference>
<dbReference type="AlphaFoldDB" id="A0A1Y1CTL3"/>
<dbReference type="InterPro" id="IPR037066">
    <property type="entry name" value="Plug_dom_sf"/>
</dbReference>
<keyword evidence="6 11" id="KW-0798">TonB box</keyword>
<accession>A0A1Y1CTL3</accession>
<dbReference type="PROSITE" id="PS52016">
    <property type="entry name" value="TONB_DEPENDENT_REC_3"/>
    <property type="match status" value="1"/>
</dbReference>
<dbReference type="InterPro" id="IPR000531">
    <property type="entry name" value="Beta-barrel_TonB"/>
</dbReference>
<dbReference type="PANTHER" id="PTHR30069:SF29">
    <property type="entry name" value="HEMOGLOBIN AND HEMOGLOBIN-HAPTOGLOBIN-BINDING PROTEIN 1-RELATED"/>
    <property type="match status" value="1"/>
</dbReference>
<dbReference type="SUPFAM" id="SSF56935">
    <property type="entry name" value="Porins"/>
    <property type="match status" value="1"/>
</dbReference>
<evidence type="ECO:0000256" key="9">
    <source>
        <dbReference type="ARBA" id="ARBA00023237"/>
    </source>
</evidence>